<protein>
    <submittedName>
        <fullName evidence="1">Uncharacterized protein</fullName>
    </submittedName>
</protein>
<evidence type="ECO:0000313" key="2">
    <source>
        <dbReference type="Proteomes" id="UP000001880"/>
    </source>
</evidence>
<dbReference type="HOGENOM" id="CLU_625421_0_0_7"/>
<sequence>MSHGNTTGARSRPQPAATSSLSRAAFVLASQMMPLQELRSAPDEAHGHRHRHGRHSLSLACIGLSLALGAFACGGDGLPWQAERAADARELEILMSVPVDRLTREEYAAQAAEQAETVSDDYFAYYANTYGRLGFFDTELDLRPVFTASRSDFVGATYSPEDQRITLVGDAPDSTFVHEWVHALQDQHFGLIAYDDLSTSDGFLARRAVVEGDAVLATYRFESLLRGLDLDAIDWRPTWEGWLGFSDEIVAEVEYPLIFVDYVTFVYPYGLSFSGHNLLGIRLGETGEESPPPPPYDWSLQDELFTTRPPQSTKAVLLLDVLGDELAPVNDIGLGQVPEELAETWMLWDWDRLGMWYVHLLLHPLELGGELADSLALARAWNGDRADFLRAPDSDEVAVVWATAWTSEAAATEFAAALSALHGFAAVPDPEGDPEAEDGPAGTAADGEAMWLEQRGERVVLVKNLPPGQASAAADGAFFGASLSTARRHGSLAAQLERLRSVRAGAVRCPFVDPALRVREGMDAARGL</sequence>
<name>D0LU88_HALO1</name>
<dbReference type="KEGG" id="hoh:Hoch_4963"/>
<dbReference type="STRING" id="502025.Hoch_4963"/>
<proteinExistence type="predicted"/>
<reference evidence="1 2" key="1">
    <citation type="journal article" date="2010" name="Stand. Genomic Sci.">
        <title>Complete genome sequence of Haliangium ochraceum type strain (SMP-2).</title>
        <authorList>
            <consortium name="US DOE Joint Genome Institute (JGI-PGF)"/>
            <person name="Ivanova N."/>
            <person name="Daum C."/>
            <person name="Lang E."/>
            <person name="Abt B."/>
            <person name="Kopitz M."/>
            <person name="Saunders E."/>
            <person name="Lapidus A."/>
            <person name="Lucas S."/>
            <person name="Glavina Del Rio T."/>
            <person name="Nolan M."/>
            <person name="Tice H."/>
            <person name="Copeland A."/>
            <person name="Cheng J.F."/>
            <person name="Chen F."/>
            <person name="Bruce D."/>
            <person name="Goodwin L."/>
            <person name="Pitluck S."/>
            <person name="Mavromatis K."/>
            <person name="Pati A."/>
            <person name="Mikhailova N."/>
            <person name="Chen A."/>
            <person name="Palaniappan K."/>
            <person name="Land M."/>
            <person name="Hauser L."/>
            <person name="Chang Y.J."/>
            <person name="Jeffries C.D."/>
            <person name="Detter J.C."/>
            <person name="Brettin T."/>
            <person name="Rohde M."/>
            <person name="Goker M."/>
            <person name="Bristow J."/>
            <person name="Markowitz V."/>
            <person name="Eisen J.A."/>
            <person name="Hugenholtz P."/>
            <person name="Kyrpides N.C."/>
            <person name="Klenk H.P."/>
        </authorList>
    </citation>
    <scope>NUCLEOTIDE SEQUENCE [LARGE SCALE GENOMIC DNA]</scope>
    <source>
        <strain evidence="2">DSM 14365 / CIP 107738 / JCM 11303 / AJ 13395 / SMP-2</strain>
    </source>
</reference>
<keyword evidence="2" id="KW-1185">Reference proteome</keyword>
<organism evidence="1 2">
    <name type="scientific">Haliangium ochraceum (strain DSM 14365 / JCM 11303 / SMP-2)</name>
    <dbReference type="NCBI Taxonomy" id="502025"/>
    <lineage>
        <taxon>Bacteria</taxon>
        <taxon>Pseudomonadati</taxon>
        <taxon>Myxococcota</taxon>
        <taxon>Polyangia</taxon>
        <taxon>Haliangiales</taxon>
        <taxon>Kofleriaceae</taxon>
        <taxon>Haliangium</taxon>
    </lineage>
</organism>
<gene>
    <name evidence="1" type="ordered locus">Hoch_4963</name>
</gene>
<dbReference type="eggNOG" id="COG2856">
    <property type="taxonomic scope" value="Bacteria"/>
</dbReference>
<dbReference type="SUPFAM" id="SSF55486">
    <property type="entry name" value="Metalloproteases ('zincins'), catalytic domain"/>
    <property type="match status" value="1"/>
</dbReference>
<evidence type="ECO:0000313" key="1">
    <source>
        <dbReference type="EMBL" id="ACY17452.1"/>
    </source>
</evidence>
<dbReference type="Proteomes" id="UP000001880">
    <property type="component" value="Chromosome"/>
</dbReference>
<dbReference type="AlphaFoldDB" id="D0LU88"/>
<dbReference type="EMBL" id="CP001804">
    <property type="protein sequence ID" value="ACY17452.1"/>
    <property type="molecule type" value="Genomic_DNA"/>
</dbReference>
<accession>D0LU88</accession>